<feature type="domain" description="WHIM1" evidence="3">
    <location>
        <begin position="125"/>
        <end position="161"/>
    </location>
</feature>
<name>M2XVZ4_GALSU</name>
<evidence type="ECO:0000313" key="5">
    <source>
        <dbReference type="Proteomes" id="UP000030680"/>
    </source>
</evidence>
<dbReference type="EMBL" id="KB454530">
    <property type="protein sequence ID" value="EME27604.1"/>
    <property type="molecule type" value="Genomic_DNA"/>
</dbReference>
<dbReference type="OrthoDB" id="303107at2759"/>
<proteinExistence type="predicted"/>
<keyword evidence="5" id="KW-1185">Reference proteome</keyword>
<dbReference type="GeneID" id="17086496"/>
<dbReference type="Gramene" id="EME27604">
    <property type="protein sequence ID" value="EME27604"/>
    <property type="gene ID" value="Gasu_48970"/>
</dbReference>
<dbReference type="Pfam" id="PF15612">
    <property type="entry name" value="WHIM1"/>
    <property type="match status" value="1"/>
</dbReference>
<keyword evidence="2" id="KW-0539">Nucleus</keyword>
<comment type="subcellular location">
    <subcellularLocation>
        <location evidence="1">Nucleus</location>
    </subcellularLocation>
</comment>
<evidence type="ECO:0000256" key="1">
    <source>
        <dbReference type="ARBA" id="ARBA00004123"/>
    </source>
</evidence>
<evidence type="ECO:0000313" key="4">
    <source>
        <dbReference type="EMBL" id="EME27604.1"/>
    </source>
</evidence>
<gene>
    <name evidence="4" type="ORF">Gasu_48970</name>
</gene>
<dbReference type="RefSeq" id="XP_005704124.1">
    <property type="nucleotide sequence ID" value="XM_005704067.1"/>
</dbReference>
<dbReference type="InterPro" id="IPR028942">
    <property type="entry name" value="WHIM1_dom"/>
</dbReference>
<reference evidence="5" key="1">
    <citation type="journal article" date="2013" name="Science">
        <title>Gene transfer from bacteria and archaea facilitated evolution of an extremophilic eukaryote.</title>
        <authorList>
            <person name="Schonknecht G."/>
            <person name="Chen W.H."/>
            <person name="Ternes C.M."/>
            <person name="Barbier G.G."/>
            <person name="Shrestha R.P."/>
            <person name="Stanke M."/>
            <person name="Brautigam A."/>
            <person name="Baker B.J."/>
            <person name="Banfield J.F."/>
            <person name="Garavito R.M."/>
            <person name="Carr K."/>
            <person name="Wilkerson C."/>
            <person name="Rensing S.A."/>
            <person name="Gagneul D."/>
            <person name="Dickenson N.E."/>
            <person name="Oesterhelt C."/>
            <person name="Lercher M.J."/>
            <person name="Weber A.P."/>
        </authorList>
    </citation>
    <scope>NUCLEOTIDE SEQUENCE [LARGE SCALE GENOMIC DNA]</scope>
    <source>
        <strain evidence="5">074W</strain>
    </source>
</reference>
<dbReference type="Proteomes" id="UP000030680">
    <property type="component" value="Unassembled WGS sequence"/>
</dbReference>
<evidence type="ECO:0000256" key="2">
    <source>
        <dbReference type="ARBA" id="ARBA00023242"/>
    </source>
</evidence>
<sequence>MYTEEYTIKRSWEFASIVQFLFAFGKIIHLDQYLVIERLHPLLILDSLINPLEPYNFRLISIIHVCLLNQLGRKTSTASTGPRSWLSNIRNELKKQREYYQVVHLLHTCQGEEEISLYDSRGVSLLQTTDYISLRPTQRLILLKYLCERVAETCESIRNYIQGYIEQPSGVKRKRCKAIPPRNPMEINNIRCRGLGKDAKGNEFTYIGNQEPNSNSFWIYTEEASHNNSRSASVLSTVEELSECIGRIENSEAPRDRVLAQKLREILSLISSREDSLPTMDICCSNEESTRRPLEERKMDNKIGSDSENLLHSHYTGEGEEVDKENCFTRKCRKRVIAYNDSDNSDVDSVSSGDSSFEISSDIELLESDEDSNTSFSNRTQQKSMHSVYYPLLTFSSTV</sequence>
<dbReference type="KEGG" id="gsl:Gasu_48970"/>
<accession>M2XVZ4</accession>
<dbReference type="AlphaFoldDB" id="M2XVZ4"/>
<protein>
    <recommendedName>
        <fullName evidence="3">WHIM1 domain-containing protein</fullName>
    </recommendedName>
</protein>
<evidence type="ECO:0000259" key="3">
    <source>
        <dbReference type="Pfam" id="PF15612"/>
    </source>
</evidence>
<organism evidence="4 5">
    <name type="scientific">Galdieria sulphuraria</name>
    <name type="common">Red alga</name>
    <dbReference type="NCBI Taxonomy" id="130081"/>
    <lineage>
        <taxon>Eukaryota</taxon>
        <taxon>Rhodophyta</taxon>
        <taxon>Bangiophyceae</taxon>
        <taxon>Galdieriales</taxon>
        <taxon>Galdieriaceae</taxon>
        <taxon>Galdieria</taxon>
    </lineage>
</organism>
<dbReference type="GO" id="GO:0005634">
    <property type="term" value="C:nucleus"/>
    <property type="evidence" value="ECO:0007669"/>
    <property type="project" value="UniProtKB-SubCell"/>
</dbReference>